<organism evidence="4">
    <name type="scientific">Corethron hystrix</name>
    <dbReference type="NCBI Taxonomy" id="216773"/>
    <lineage>
        <taxon>Eukaryota</taxon>
        <taxon>Sar</taxon>
        <taxon>Stramenopiles</taxon>
        <taxon>Ochrophyta</taxon>
        <taxon>Bacillariophyta</taxon>
        <taxon>Coscinodiscophyceae</taxon>
        <taxon>Corethrophycidae</taxon>
        <taxon>Corethrales</taxon>
        <taxon>Corethraceae</taxon>
        <taxon>Corethron</taxon>
    </lineage>
</organism>
<gene>
    <name evidence="4" type="ORF">CHYS00102_LOCUS28452</name>
</gene>
<keyword evidence="1" id="KW-0677">Repeat</keyword>
<evidence type="ECO:0000256" key="1">
    <source>
        <dbReference type="ARBA" id="ARBA00022737"/>
    </source>
</evidence>
<dbReference type="PANTHER" id="PTHR45586:SF1">
    <property type="entry name" value="LIPOPOLYSACCHARIDE ASSEMBLY PROTEIN B"/>
    <property type="match status" value="1"/>
</dbReference>
<dbReference type="AlphaFoldDB" id="A0A7S1BXP3"/>
<evidence type="ECO:0000256" key="2">
    <source>
        <dbReference type="ARBA" id="ARBA00022803"/>
    </source>
</evidence>
<protein>
    <recommendedName>
        <fullName evidence="5">Fe2OG dioxygenase domain-containing protein</fullName>
    </recommendedName>
</protein>
<dbReference type="InterPro" id="IPR019734">
    <property type="entry name" value="TPR_rpt"/>
</dbReference>
<dbReference type="SUPFAM" id="SSF48452">
    <property type="entry name" value="TPR-like"/>
    <property type="match status" value="2"/>
</dbReference>
<dbReference type="PROSITE" id="PS50005">
    <property type="entry name" value="TPR"/>
    <property type="match status" value="3"/>
</dbReference>
<reference evidence="4" key="1">
    <citation type="submission" date="2021-01" db="EMBL/GenBank/DDBJ databases">
        <authorList>
            <person name="Corre E."/>
            <person name="Pelletier E."/>
            <person name="Niang G."/>
            <person name="Scheremetjew M."/>
            <person name="Finn R."/>
            <person name="Kale V."/>
            <person name="Holt S."/>
            <person name="Cochrane G."/>
            <person name="Meng A."/>
            <person name="Brown T."/>
            <person name="Cohen L."/>
        </authorList>
    </citation>
    <scope>NUCLEOTIDE SEQUENCE</scope>
    <source>
        <strain evidence="4">308</strain>
    </source>
</reference>
<dbReference type="InterPro" id="IPR051012">
    <property type="entry name" value="CellSynth/LPSAsmb/PSIAsmb"/>
</dbReference>
<dbReference type="SMART" id="SM00028">
    <property type="entry name" value="TPR"/>
    <property type="match status" value="6"/>
</dbReference>
<sequence length="619" mass="67961">MNSLASLDAAFARRLRPILAARGGSAGCSESGCDAEMLDGSSSPARLSKLVEKLGPEFASELETNREEHEADCLESCQFFYCADGDGGNETSSGGGVNWETQYGIRSYSMGAVPPEDFASDFRFPLDLIKVTSAPLFDPAESSSVVSRAEEEGLSSNEYRSGKYKLGGDWIKNLPSALKWFNGRLRTQLFPLIASLFPEVVTDASALRAHSVSLLKYNASHPRTDVHVDNGILAMTLAMTPSDDYVGGGTFFEHMGADDVLEMDVGHGTFRPGSVRHGGHKVDRGTRYILGAFLLIRNKVEHVRRMKNRGADYRKKGDLERAQKLFSWALEINPKCTTCLKDWAELLQTQKKYPEAETKLRRALHLLEGKDSDALFSLGVLLSQQNKDDESIQAYRKSVALNADDAELCYNLGIKLGAKGDTLGEQDMYAQATKVDPNMAAAWLNWGTSLAEQGDVDLAEPKFLKAVDLGKDDDGVRPKAMINLSLVYQKQTKTHMQNTNVASAAESIGKAGNLLEKARTWIDAVKALGGSMEPEDKQYVDMFGPLRLQCHQFAGRIYSAMGEFQKCEAEFRAATEGFPNDPRTWFALGRVLEHAGKAEEAKQAMDKMKALQAMGQMGL</sequence>
<dbReference type="PANTHER" id="PTHR45586">
    <property type="entry name" value="TPR REPEAT-CONTAINING PROTEIN PA4667"/>
    <property type="match status" value="1"/>
</dbReference>
<name>A0A7S1BXP3_9STRA</name>
<evidence type="ECO:0000313" key="4">
    <source>
        <dbReference type="EMBL" id="CAD8901233.1"/>
    </source>
</evidence>
<feature type="repeat" description="TPR" evidence="3">
    <location>
        <begin position="440"/>
        <end position="473"/>
    </location>
</feature>
<dbReference type="Gene3D" id="2.60.120.620">
    <property type="entry name" value="q2cbj1_9rhob like domain"/>
    <property type="match status" value="1"/>
</dbReference>
<proteinExistence type="predicted"/>
<feature type="repeat" description="TPR" evidence="3">
    <location>
        <begin position="372"/>
        <end position="405"/>
    </location>
</feature>
<dbReference type="Gene3D" id="1.25.40.10">
    <property type="entry name" value="Tetratricopeptide repeat domain"/>
    <property type="match status" value="2"/>
</dbReference>
<accession>A0A7S1BXP3</accession>
<dbReference type="Pfam" id="PF13432">
    <property type="entry name" value="TPR_16"/>
    <property type="match status" value="3"/>
</dbReference>
<keyword evidence="2 3" id="KW-0802">TPR repeat</keyword>
<evidence type="ECO:0000256" key="3">
    <source>
        <dbReference type="PROSITE-ProRule" id="PRU00339"/>
    </source>
</evidence>
<dbReference type="EMBL" id="HBFR01038946">
    <property type="protein sequence ID" value="CAD8901233.1"/>
    <property type="molecule type" value="Transcribed_RNA"/>
</dbReference>
<dbReference type="InterPro" id="IPR011990">
    <property type="entry name" value="TPR-like_helical_dom_sf"/>
</dbReference>
<evidence type="ECO:0008006" key="5">
    <source>
        <dbReference type="Google" id="ProtNLM"/>
    </source>
</evidence>
<feature type="repeat" description="TPR" evidence="3">
    <location>
        <begin position="303"/>
        <end position="336"/>
    </location>
</feature>